<protein>
    <submittedName>
        <fullName evidence="1">Uncharacterized protein</fullName>
    </submittedName>
</protein>
<accession>A0A1B6VHM2</accession>
<dbReference type="Proteomes" id="UP000077786">
    <property type="component" value="Unassembled WGS sequence"/>
</dbReference>
<dbReference type="AlphaFoldDB" id="A0A1B6VHM2"/>
<evidence type="ECO:0000313" key="1">
    <source>
        <dbReference type="EMBL" id="OAJ66715.1"/>
    </source>
</evidence>
<organism evidence="1 2">
    <name type="scientific">Gluconobacter cerinus</name>
    <dbReference type="NCBI Taxonomy" id="38307"/>
    <lineage>
        <taxon>Bacteria</taxon>
        <taxon>Pseudomonadati</taxon>
        <taxon>Pseudomonadota</taxon>
        <taxon>Alphaproteobacteria</taxon>
        <taxon>Acetobacterales</taxon>
        <taxon>Acetobacteraceae</taxon>
        <taxon>Gluconobacter</taxon>
    </lineage>
</organism>
<reference evidence="1 2" key="1">
    <citation type="submission" date="2016-03" db="EMBL/GenBank/DDBJ databases">
        <title>Draft genome sequence of Gluconobacter cerinus strain CECT 9110.</title>
        <authorList>
            <person name="Sainz F."/>
            <person name="Mas A."/>
            <person name="Torija M.J."/>
        </authorList>
    </citation>
    <scope>NUCLEOTIDE SEQUENCE [LARGE SCALE GENOMIC DNA]</scope>
    <source>
        <strain evidence="1 2">CECT 9110</strain>
    </source>
</reference>
<name>A0A1B6VHM2_9PROT</name>
<gene>
    <name evidence="1" type="ORF">A0123_02849</name>
</gene>
<dbReference type="PATRIC" id="fig|38307.3.peg.2972"/>
<dbReference type="EMBL" id="LUTU01000014">
    <property type="protein sequence ID" value="OAJ66715.1"/>
    <property type="molecule type" value="Genomic_DNA"/>
</dbReference>
<evidence type="ECO:0000313" key="2">
    <source>
        <dbReference type="Proteomes" id="UP000077786"/>
    </source>
</evidence>
<proteinExistence type="predicted"/>
<comment type="caution">
    <text evidence="1">The sequence shown here is derived from an EMBL/GenBank/DDBJ whole genome shotgun (WGS) entry which is preliminary data.</text>
</comment>
<sequence>MAKEKKHINRGMRVPFGTLSSALYTCIGKTWLFNPAGSIVKDHRHYSTDRSDIRHESIHQSHICLLEPSGKVFRGLNTESDHIAVGIQEKNSSKRQKNNLH</sequence>